<dbReference type="CDD" id="cd14728">
    <property type="entry name" value="Ere-like"/>
    <property type="match status" value="1"/>
</dbReference>
<keyword evidence="3" id="KW-1185">Reference proteome</keyword>
<dbReference type="PANTHER" id="PTHR31299:SF0">
    <property type="entry name" value="ESTERASE, PUTATIVE (AFU_ORTHOLOGUE AFUA_1G05850)-RELATED"/>
    <property type="match status" value="1"/>
</dbReference>
<name>A0ABW5MH87_9SPHI</name>
<protein>
    <submittedName>
        <fullName evidence="2">Erythromycin esterase family protein</fullName>
        <ecNumber evidence="2">3.1.1.-</ecNumber>
    </submittedName>
</protein>
<evidence type="ECO:0000313" key="3">
    <source>
        <dbReference type="Proteomes" id="UP001597461"/>
    </source>
</evidence>
<sequence length="432" mass="48833">MKHITLISICLVIIFLSNSQAVFAQQKDTVAKLTVVQKKSLKNVSLESYEKFKASVKPLIAEMGEKQIVGLGEGTHGTAEFYKLRYYISRILIEEKGFNHVAFENDVAEMWLMNQQLNQVTDVTALMKKYMIGIWQNKETKELLDWIRVYNQSHKKKVSVNGIDFPVQKPDVDMITLLLKKAGMNSFPKAVERLSAAANLQDAAWFGMNQKDFKVDWKLLNQYCGQAYFTADSLEQQVKNTGMETSLRSDLLLAISNLKQGFEPFKPKSQYVPRDSIMAHNTALMIKGKEDKVIIWAHDAHLGKKEIYDNSVGGTGKYLLKLFPNNYFVLGTGTAIGEFGATTDARAVNTTVMLPYQLEEPIKGSWEELLGTLTRKNVYFFTKAFNPNNLVKPQRFVGYGTKSSVSLYDKVNLAALYDAFLFIKESHAPTPL</sequence>
<keyword evidence="1" id="KW-0732">Signal</keyword>
<dbReference type="GO" id="GO:0016787">
    <property type="term" value="F:hydrolase activity"/>
    <property type="evidence" value="ECO:0007669"/>
    <property type="project" value="UniProtKB-KW"/>
</dbReference>
<dbReference type="EC" id="3.1.1.-" evidence="2"/>
<accession>A0ABW5MH87</accession>
<dbReference type="Pfam" id="PF05139">
    <property type="entry name" value="Erythro_esteras"/>
    <property type="match status" value="1"/>
</dbReference>
<reference evidence="3" key="1">
    <citation type="journal article" date="2019" name="Int. J. Syst. Evol. Microbiol.">
        <title>The Global Catalogue of Microorganisms (GCM) 10K type strain sequencing project: providing services to taxonomists for standard genome sequencing and annotation.</title>
        <authorList>
            <consortium name="The Broad Institute Genomics Platform"/>
            <consortium name="The Broad Institute Genome Sequencing Center for Infectious Disease"/>
            <person name="Wu L."/>
            <person name="Ma J."/>
        </authorList>
    </citation>
    <scope>NUCLEOTIDE SEQUENCE [LARGE SCALE GENOMIC DNA]</scope>
    <source>
        <strain evidence="3">KCTC 42866</strain>
    </source>
</reference>
<dbReference type="SUPFAM" id="SSF159501">
    <property type="entry name" value="EreA/ChaN-like"/>
    <property type="match status" value="1"/>
</dbReference>
<dbReference type="InterPro" id="IPR007815">
    <property type="entry name" value="Emycin_Estase"/>
</dbReference>
<gene>
    <name evidence="2" type="ORF">ACFSR6_08360</name>
</gene>
<comment type="caution">
    <text evidence="2">The sequence shown here is derived from an EMBL/GenBank/DDBJ whole genome shotgun (WGS) entry which is preliminary data.</text>
</comment>
<dbReference type="InterPro" id="IPR052036">
    <property type="entry name" value="Hydrolase/PRTase-associated"/>
</dbReference>
<feature type="signal peptide" evidence="1">
    <location>
        <begin position="1"/>
        <end position="24"/>
    </location>
</feature>
<dbReference type="Proteomes" id="UP001597461">
    <property type="component" value="Unassembled WGS sequence"/>
</dbReference>
<dbReference type="RefSeq" id="WP_379077519.1">
    <property type="nucleotide sequence ID" value="NZ_JBHULL010000007.1"/>
</dbReference>
<dbReference type="PANTHER" id="PTHR31299">
    <property type="entry name" value="ESTERASE, PUTATIVE (AFU_ORTHOLOGUE AFUA_1G05850)-RELATED"/>
    <property type="match status" value="1"/>
</dbReference>
<dbReference type="Gene3D" id="3.40.1660.10">
    <property type="entry name" value="EreA-like (biosynthetic domain)"/>
    <property type="match status" value="1"/>
</dbReference>
<feature type="chain" id="PRO_5047344984" evidence="1">
    <location>
        <begin position="25"/>
        <end position="432"/>
    </location>
</feature>
<dbReference type="Gene3D" id="1.20.1440.30">
    <property type="entry name" value="Biosynthetic Protein domain"/>
    <property type="match status" value="1"/>
</dbReference>
<dbReference type="EMBL" id="JBHULL010000007">
    <property type="protein sequence ID" value="MFD2582497.1"/>
    <property type="molecule type" value="Genomic_DNA"/>
</dbReference>
<evidence type="ECO:0000313" key="2">
    <source>
        <dbReference type="EMBL" id="MFD2582497.1"/>
    </source>
</evidence>
<dbReference type="Gene3D" id="3.30.1870.10">
    <property type="entry name" value="EreA-like, domain 2"/>
    <property type="match status" value="1"/>
</dbReference>
<evidence type="ECO:0000256" key="1">
    <source>
        <dbReference type="SAM" id="SignalP"/>
    </source>
</evidence>
<organism evidence="2 3">
    <name type="scientific">Pedobacter vanadiisoli</name>
    <dbReference type="NCBI Taxonomy" id="1761975"/>
    <lineage>
        <taxon>Bacteria</taxon>
        <taxon>Pseudomonadati</taxon>
        <taxon>Bacteroidota</taxon>
        <taxon>Sphingobacteriia</taxon>
        <taxon>Sphingobacteriales</taxon>
        <taxon>Sphingobacteriaceae</taxon>
        <taxon>Pedobacter</taxon>
    </lineage>
</organism>
<proteinExistence type="predicted"/>
<keyword evidence="2" id="KW-0378">Hydrolase</keyword>